<dbReference type="HOGENOM" id="CLU_030645_0_0_6"/>
<organism evidence="3 4">
    <name type="scientific">Psychrobacter arcticus (strain DSM 17307 / VKM B-2377 / 273-4)</name>
    <dbReference type="NCBI Taxonomy" id="259536"/>
    <lineage>
        <taxon>Bacteria</taxon>
        <taxon>Pseudomonadati</taxon>
        <taxon>Pseudomonadota</taxon>
        <taxon>Gammaproteobacteria</taxon>
        <taxon>Moraxellales</taxon>
        <taxon>Moraxellaceae</taxon>
        <taxon>Psychrobacter</taxon>
    </lineage>
</organism>
<dbReference type="PANTHER" id="PTHR35149:SF2">
    <property type="entry name" value="DUF262 DOMAIN-CONTAINING PROTEIN"/>
    <property type="match status" value="1"/>
</dbReference>
<dbReference type="InterPro" id="IPR004919">
    <property type="entry name" value="GmrSD_N"/>
</dbReference>
<evidence type="ECO:0000259" key="1">
    <source>
        <dbReference type="Pfam" id="PF03235"/>
    </source>
</evidence>
<dbReference type="PANTHER" id="PTHR35149">
    <property type="entry name" value="SLL5132 PROTEIN"/>
    <property type="match status" value="1"/>
</dbReference>
<feature type="domain" description="GmrSD restriction endonucleases N-terminal" evidence="1">
    <location>
        <begin position="17"/>
        <end position="208"/>
    </location>
</feature>
<protein>
    <submittedName>
        <fullName evidence="3">Uncharacterized protein</fullName>
    </submittedName>
</protein>
<accession>Q4FRY3</accession>
<keyword evidence="4" id="KW-1185">Reference proteome</keyword>
<dbReference type="RefSeq" id="WP_011280646.1">
    <property type="nucleotide sequence ID" value="NC_007204.1"/>
</dbReference>
<dbReference type="Pfam" id="PF03235">
    <property type="entry name" value="GmrSD_N"/>
    <property type="match status" value="1"/>
</dbReference>
<dbReference type="InterPro" id="IPR057156">
    <property type="entry name" value="DUF7834"/>
</dbReference>
<evidence type="ECO:0000259" key="2">
    <source>
        <dbReference type="Pfam" id="PF25202"/>
    </source>
</evidence>
<evidence type="ECO:0000313" key="3">
    <source>
        <dbReference type="EMBL" id="AAZ19225.1"/>
    </source>
</evidence>
<dbReference type="STRING" id="259536.Psyc_1377"/>
<dbReference type="EMBL" id="CP000082">
    <property type="protein sequence ID" value="AAZ19225.1"/>
    <property type="molecule type" value="Genomic_DNA"/>
</dbReference>
<dbReference type="OrthoDB" id="9798761at2"/>
<gene>
    <name evidence="3" type="ordered locus">Psyc_1377</name>
</gene>
<dbReference type="eggNOG" id="COG1479">
    <property type="taxonomic scope" value="Bacteria"/>
</dbReference>
<name>Q4FRY3_PSYA2</name>
<reference evidence="3 4" key="1">
    <citation type="journal article" date="2010" name="Appl. Environ. Microbiol.">
        <title>The genome sequence of Psychrobacter arcticus 273-4, a psychroactive Siberian permafrost bacterium, reveals mechanisms for adaptation to low-temperature growth.</title>
        <authorList>
            <person name="Ayala-del-Rio H.L."/>
            <person name="Chain P.S."/>
            <person name="Grzymski J.J."/>
            <person name="Ponder M.A."/>
            <person name="Ivanova N."/>
            <person name="Bergholz P.W."/>
            <person name="Di Bartolo G."/>
            <person name="Hauser L."/>
            <person name="Land M."/>
            <person name="Bakermans C."/>
            <person name="Rodrigues D."/>
            <person name="Klappenbach J."/>
            <person name="Zarka D."/>
            <person name="Larimer F."/>
            <person name="Richardson P."/>
            <person name="Murray A."/>
            <person name="Thomashow M."/>
            <person name="Tiedje J.M."/>
        </authorList>
    </citation>
    <scope>NUCLEOTIDE SEQUENCE [LARGE SCALE GENOMIC DNA]</scope>
    <source>
        <strain evidence="4">DSM 17307 / VKM B-2377 / 273-4</strain>
    </source>
</reference>
<dbReference type="Pfam" id="PF25202">
    <property type="entry name" value="DUF7834"/>
    <property type="match status" value="1"/>
</dbReference>
<feature type="domain" description="DUF7834" evidence="2">
    <location>
        <begin position="220"/>
        <end position="482"/>
    </location>
</feature>
<evidence type="ECO:0000313" key="4">
    <source>
        <dbReference type="Proteomes" id="UP000000546"/>
    </source>
</evidence>
<dbReference type="KEGG" id="par:Psyc_1377"/>
<dbReference type="Proteomes" id="UP000000546">
    <property type="component" value="Chromosome"/>
</dbReference>
<proteinExistence type="predicted"/>
<sequence>MTPSNVNSAGYKVIKISEFLSKKEYLDKKLVIPVYQRPYRWTAKNIVDLLSDLYYQCKRIGHRLGSPDNPDNFYRLGTVVLHQYVNNGSHQTNADLVDGQQRTLTLLLIMKSALESNRFTEQFNSFTPLEIELPDCSETQQNLSRNYELIRRHVNSPEFTSEVLDFLLNHCEVVQVTLHYLSEAFQFFDSQNARGLDLNPHDLLKAFHLREFPDSESLLKQNIVECWEQQNTKSLEVLFANYLYPIRRWSFGKQAVHFSKSEVNVFKGMKLDSDSYPFQENLRIVHNTVDSYNHHSHRLLDQQAMAYPFQLTQTLINGRRFFEWVTHYQEMIQPLLNKTIDSDSQKWLYTITSCHHTETGTSIKEVAKRPTAFNIFLVLNTDLPEYSYKGRSRRGDQYVRRMFDALVLCYYDRFGSHNLPRAIEYIFIWAYSLRLEKKSVYLESIEKHIGTDNLFERLQQSLSSVDFLSKPLPQPKKVDVTNVEGIKELFTKLGYLPT</sequence>
<dbReference type="AlphaFoldDB" id="Q4FRY3"/>